<organism evidence="1">
    <name type="scientific">Arundo donax</name>
    <name type="common">Giant reed</name>
    <name type="synonym">Donax arundinaceus</name>
    <dbReference type="NCBI Taxonomy" id="35708"/>
    <lineage>
        <taxon>Eukaryota</taxon>
        <taxon>Viridiplantae</taxon>
        <taxon>Streptophyta</taxon>
        <taxon>Embryophyta</taxon>
        <taxon>Tracheophyta</taxon>
        <taxon>Spermatophyta</taxon>
        <taxon>Magnoliopsida</taxon>
        <taxon>Liliopsida</taxon>
        <taxon>Poales</taxon>
        <taxon>Poaceae</taxon>
        <taxon>PACMAD clade</taxon>
        <taxon>Arundinoideae</taxon>
        <taxon>Arundineae</taxon>
        <taxon>Arundo</taxon>
    </lineage>
</organism>
<reference evidence="1" key="1">
    <citation type="submission" date="2014-09" db="EMBL/GenBank/DDBJ databases">
        <authorList>
            <person name="Magalhaes I.L.F."/>
            <person name="Oliveira U."/>
            <person name="Santos F.R."/>
            <person name="Vidigal T.H.D.A."/>
            <person name="Brescovit A.D."/>
            <person name="Santos A.J."/>
        </authorList>
    </citation>
    <scope>NUCLEOTIDE SEQUENCE</scope>
    <source>
        <tissue evidence="1">Shoot tissue taken approximately 20 cm above the soil surface</tissue>
    </source>
</reference>
<dbReference type="EMBL" id="GBRH01248671">
    <property type="protein sequence ID" value="JAD49224.1"/>
    <property type="molecule type" value="Transcribed_RNA"/>
</dbReference>
<protein>
    <submittedName>
        <fullName evidence="1">Uncharacterized protein</fullName>
    </submittedName>
</protein>
<accession>A0A0A9AC41</accession>
<reference evidence="1" key="2">
    <citation type="journal article" date="2015" name="Data Brief">
        <title>Shoot transcriptome of the giant reed, Arundo donax.</title>
        <authorList>
            <person name="Barrero R.A."/>
            <person name="Guerrero F.D."/>
            <person name="Moolhuijzen P."/>
            <person name="Goolsby J.A."/>
            <person name="Tidwell J."/>
            <person name="Bellgard S.E."/>
            <person name="Bellgard M.I."/>
        </authorList>
    </citation>
    <scope>NUCLEOTIDE SEQUENCE</scope>
    <source>
        <tissue evidence="1">Shoot tissue taken approximately 20 cm above the soil surface</tissue>
    </source>
</reference>
<sequence length="38" mass="4280">MVMHGSEFAFCYSGSYRCSIHICHTIFSPCSVTVVLEH</sequence>
<dbReference type="AlphaFoldDB" id="A0A0A9AC41"/>
<name>A0A0A9AC41_ARUDO</name>
<proteinExistence type="predicted"/>
<evidence type="ECO:0000313" key="1">
    <source>
        <dbReference type="EMBL" id="JAD49224.1"/>
    </source>
</evidence>